<keyword evidence="2" id="KW-0732">Signal</keyword>
<feature type="chain" id="PRO_5035264752" evidence="2">
    <location>
        <begin position="22"/>
        <end position="200"/>
    </location>
</feature>
<feature type="compositionally biased region" description="Low complexity" evidence="1">
    <location>
        <begin position="135"/>
        <end position="148"/>
    </location>
</feature>
<evidence type="ECO:0000256" key="2">
    <source>
        <dbReference type="SAM" id="SignalP"/>
    </source>
</evidence>
<reference evidence="3" key="1">
    <citation type="submission" date="2020-10" db="EMBL/GenBank/DDBJ databases">
        <title>Genome sequence of the unusual species of purple photosynthetic bacteria, Phaeovibrio sulfidiphilus DSM 23193, type strain.</title>
        <authorList>
            <person name="Kyndt J.A."/>
            <person name="Meyer T.E."/>
        </authorList>
    </citation>
    <scope>NUCLEOTIDE SEQUENCE</scope>
    <source>
        <strain evidence="3">DSM 23193</strain>
    </source>
</reference>
<feature type="signal peptide" evidence="2">
    <location>
        <begin position="1"/>
        <end position="21"/>
    </location>
</feature>
<feature type="compositionally biased region" description="Gly residues" evidence="1">
    <location>
        <begin position="181"/>
        <end position="200"/>
    </location>
</feature>
<organism evidence="3 4">
    <name type="scientific">Phaeovibrio sulfidiphilus</name>
    <dbReference type="NCBI Taxonomy" id="1220600"/>
    <lineage>
        <taxon>Bacteria</taxon>
        <taxon>Pseudomonadati</taxon>
        <taxon>Pseudomonadota</taxon>
        <taxon>Alphaproteobacteria</taxon>
        <taxon>Rhodospirillales</taxon>
        <taxon>Rhodospirillaceae</taxon>
        <taxon>Phaeovibrio</taxon>
    </lineage>
</organism>
<proteinExistence type="predicted"/>
<dbReference type="EMBL" id="JACZHT010000007">
    <property type="protein sequence ID" value="MBE1237811.1"/>
    <property type="molecule type" value="Genomic_DNA"/>
</dbReference>
<feature type="region of interest" description="Disordered" evidence="1">
    <location>
        <begin position="129"/>
        <end position="164"/>
    </location>
</feature>
<protein>
    <submittedName>
        <fullName evidence="3">DUF1190 domain-containing protein</fullName>
    </submittedName>
</protein>
<dbReference type="AlphaFoldDB" id="A0A8J6YQF1"/>
<dbReference type="InterPro" id="IPR009576">
    <property type="entry name" value="Biofilm_formation_YgiB"/>
</dbReference>
<evidence type="ECO:0000256" key="1">
    <source>
        <dbReference type="SAM" id="MobiDB-lite"/>
    </source>
</evidence>
<dbReference type="RefSeq" id="WP_192534822.1">
    <property type="nucleotide sequence ID" value="NZ_JACZHT010000007.1"/>
</dbReference>
<evidence type="ECO:0000313" key="3">
    <source>
        <dbReference type="EMBL" id="MBE1237811.1"/>
    </source>
</evidence>
<accession>A0A8J6YQF1</accession>
<name>A0A8J6YQF1_9PROT</name>
<dbReference type="PROSITE" id="PS51257">
    <property type="entry name" value="PROKAR_LIPOPROTEIN"/>
    <property type="match status" value="1"/>
</dbReference>
<keyword evidence="4" id="KW-1185">Reference proteome</keyword>
<evidence type="ECO:0000313" key="4">
    <source>
        <dbReference type="Proteomes" id="UP000631034"/>
    </source>
</evidence>
<gene>
    <name evidence="3" type="ORF">IHV25_09145</name>
</gene>
<sequence>MKRSKSLSLLLMGSVALGVSACDSQQDDVRVFSSIQDCIASDLFSYSECKSFMDEALSNTPAFTSQADCEAQFGAGACQAGTQGAPQDGSQVVQGSGSMWMPMLAGFMAGHFLSRGMSMAGSQGLYKGPDAQGPAKAGTAGTLRTATGDPVKADSRGRVSGASPKVMQSMTHNARPAMGRSGMGTRGGFSGGGAYGGGGS</sequence>
<dbReference type="Proteomes" id="UP000631034">
    <property type="component" value="Unassembled WGS sequence"/>
</dbReference>
<comment type="caution">
    <text evidence="3">The sequence shown here is derived from an EMBL/GenBank/DDBJ whole genome shotgun (WGS) entry which is preliminary data.</text>
</comment>
<dbReference type="Pfam" id="PF06693">
    <property type="entry name" value="DUF1190"/>
    <property type="match status" value="1"/>
</dbReference>
<feature type="region of interest" description="Disordered" evidence="1">
    <location>
        <begin position="176"/>
        <end position="200"/>
    </location>
</feature>